<gene>
    <name evidence="3" type="ORF">TIFTF001_022138</name>
</gene>
<keyword evidence="1" id="KW-1133">Transmembrane helix</keyword>
<organism evidence="3 4">
    <name type="scientific">Ficus carica</name>
    <name type="common">Common fig</name>
    <dbReference type="NCBI Taxonomy" id="3494"/>
    <lineage>
        <taxon>Eukaryota</taxon>
        <taxon>Viridiplantae</taxon>
        <taxon>Streptophyta</taxon>
        <taxon>Embryophyta</taxon>
        <taxon>Tracheophyta</taxon>
        <taxon>Spermatophyta</taxon>
        <taxon>Magnoliopsida</taxon>
        <taxon>eudicotyledons</taxon>
        <taxon>Gunneridae</taxon>
        <taxon>Pentapetalae</taxon>
        <taxon>rosids</taxon>
        <taxon>fabids</taxon>
        <taxon>Rosales</taxon>
        <taxon>Moraceae</taxon>
        <taxon>Ficeae</taxon>
        <taxon>Ficus</taxon>
    </lineage>
</organism>
<comment type="caution">
    <text evidence="3">The sequence shown here is derived from an EMBL/GenBank/DDBJ whole genome shotgun (WGS) entry which is preliminary data.</text>
</comment>
<protein>
    <recommendedName>
        <fullName evidence="2">PGG domain-containing protein</fullName>
    </recommendedName>
</protein>
<evidence type="ECO:0000313" key="3">
    <source>
        <dbReference type="EMBL" id="GMN53004.1"/>
    </source>
</evidence>
<feature type="transmembrane region" description="Helical" evidence="1">
    <location>
        <begin position="196"/>
        <end position="222"/>
    </location>
</feature>
<keyword evidence="1" id="KW-0472">Membrane</keyword>
<feature type="transmembrane region" description="Helical" evidence="1">
    <location>
        <begin position="228"/>
        <end position="247"/>
    </location>
</feature>
<evidence type="ECO:0000259" key="2">
    <source>
        <dbReference type="Pfam" id="PF13962"/>
    </source>
</evidence>
<keyword evidence="4" id="KW-1185">Reference proteome</keyword>
<evidence type="ECO:0000256" key="1">
    <source>
        <dbReference type="SAM" id="Phobius"/>
    </source>
</evidence>
<dbReference type="PANTHER" id="PTHR24177">
    <property type="entry name" value="CASKIN"/>
    <property type="match status" value="1"/>
</dbReference>
<reference evidence="3" key="1">
    <citation type="submission" date="2023-07" db="EMBL/GenBank/DDBJ databases">
        <title>draft genome sequence of fig (Ficus carica).</title>
        <authorList>
            <person name="Takahashi T."/>
            <person name="Nishimura K."/>
        </authorList>
    </citation>
    <scope>NUCLEOTIDE SEQUENCE</scope>
</reference>
<sequence length="270" mass="30048">MFQLCPDLIWVSVKDDKFPIHVAIENRQENIFNLLCEMNARSKIQSGGDTRFGTIMLLAAKLAPFPQLSSEVEKLGHPYFRTLKNEEGKTARELFTEEHKELAEAGEKWMKDTSNSCSIVSTLIATVMFAAAFTVPGGNNSESGFPIFLQTNAFLVFTISDALALLSSLTSVLMFLSIQTARYTEEDFMESLPKRLIIGLASLFLAITAMMIAFGATLSIVLAERLKWISIPTVLLSSVPVAIFILLQLPLFIQMIRSTFGFTFCPQSPW</sequence>
<dbReference type="Proteomes" id="UP001187192">
    <property type="component" value="Unassembled WGS sequence"/>
</dbReference>
<feature type="transmembrane region" description="Helical" evidence="1">
    <location>
        <begin position="117"/>
        <end position="135"/>
    </location>
</feature>
<dbReference type="Pfam" id="PF13962">
    <property type="entry name" value="PGG"/>
    <property type="match status" value="1"/>
</dbReference>
<evidence type="ECO:0000313" key="4">
    <source>
        <dbReference type="Proteomes" id="UP001187192"/>
    </source>
</evidence>
<dbReference type="EMBL" id="BTGU01000044">
    <property type="protein sequence ID" value="GMN53004.1"/>
    <property type="molecule type" value="Genomic_DNA"/>
</dbReference>
<dbReference type="AlphaFoldDB" id="A0AA88DJX9"/>
<dbReference type="InterPro" id="IPR026961">
    <property type="entry name" value="PGG_dom"/>
</dbReference>
<proteinExistence type="predicted"/>
<dbReference type="GO" id="GO:0016020">
    <property type="term" value="C:membrane"/>
    <property type="evidence" value="ECO:0007669"/>
    <property type="project" value="TreeGrafter"/>
</dbReference>
<name>A0AA88DJX9_FICCA</name>
<keyword evidence="1" id="KW-0812">Transmembrane</keyword>
<feature type="domain" description="PGG" evidence="2">
    <location>
        <begin position="107"/>
        <end position="220"/>
    </location>
</feature>
<dbReference type="PANTHER" id="PTHR24177:SF365">
    <property type="entry name" value="ANKYRIN REPEAT-CONTAINING PROTEIN NPR4-LIKE ISOFORM X1"/>
    <property type="match status" value="1"/>
</dbReference>
<feature type="transmembrane region" description="Helical" evidence="1">
    <location>
        <begin position="155"/>
        <end position="176"/>
    </location>
</feature>
<accession>A0AA88DJX9</accession>